<dbReference type="NCBIfam" id="TIGR01981">
    <property type="entry name" value="sufD"/>
    <property type="match status" value="1"/>
</dbReference>
<evidence type="ECO:0000313" key="4">
    <source>
        <dbReference type="EMBL" id="GEN58376.1"/>
    </source>
</evidence>
<dbReference type="PANTHER" id="PTHR43575:SF1">
    <property type="entry name" value="PROTEIN ABCI7, CHLOROPLASTIC"/>
    <property type="match status" value="1"/>
</dbReference>
<feature type="domain" description="SUF system FeS cluster assembly SufBD core" evidence="2">
    <location>
        <begin position="173"/>
        <end position="405"/>
    </location>
</feature>
<dbReference type="Proteomes" id="UP000321635">
    <property type="component" value="Unassembled WGS sequence"/>
</dbReference>
<evidence type="ECO:0000256" key="1">
    <source>
        <dbReference type="ARBA" id="ARBA00043967"/>
    </source>
</evidence>
<reference evidence="4 5" key="1">
    <citation type="submission" date="2019-07" db="EMBL/GenBank/DDBJ databases">
        <title>Whole genome shotgun sequence of Acetobacter nitrogenifigens NBRC 105050.</title>
        <authorList>
            <person name="Hosoyama A."/>
            <person name="Uohara A."/>
            <person name="Ohji S."/>
            <person name="Ichikawa N."/>
        </authorList>
    </citation>
    <scope>NUCLEOTIDE SEQUENCE [LARGE SCALE GENOMIC DNA]</scope>
    <source>
        <strain evidence="4 5">NBRC 105050</strain>
    </source>
</reference>
<protein>
    <submittedName>
        <fullName evidence="4">Fe-S cluster assembly protein SufD</fullName>
    </submittedName>
</protein>
<organism evidence="4 5">
    <name type="scientific">Acetobacter nitrogenifigens DSM 23921 = NBRC 105050</name>
    <dbReference type="NCBI Taxonomy" id="1120919"/>
    <lineage>
        <taxon>Bacteria</taxon>
        <taxon>Pseudomonadati</taxon>
        <taxon>Pseudomonadota</taxon>
        <taxon>Alphaproteobacteria</taxon>
        <taxon>Acetobacterales</taxon>
        <taxon>Acetobacteraceae</taxon>
        <taxon>Acetobacter</taxon>
    </lineage>
</organism>
<dbReference type="SUPFAM" id="SSF101960">
    <property type="entry name" value="Stabilizer of iron transporter SufD"/>
    <property type="match status" value="1"/>
</dbReference>
<proteinExistence type="inferred from homology"/>
<gene>
    <name evidence="4" type="ORF">ANI02nite_02600</name>
</gene>
<dbReference type="InterPro" id="IPR055346">
    <property type="entry name" value="Fe-S_cluster_assembly_SufBD"/>
</dbReference>
<evidence type="ECO:0000313" key="5">
    <source>
        <dbReference type="Proteomes" id="UP000321635"/>
    </source>
</evidence>
<dbReference type="InterPro" id="IPR045595">
    <property type="entry name" value="SufBD_N"/>
</dbReference>
<keyword evidence="5" id="KW-1185">Reference proteome</keyword>
<dbReference type="OrthoDB" id="9768262at2"/>
<dbReference type="GO" id="GO:0016226">
    <property type="term" value="P:iron-sulfur cluster assembly"/>
    <property type="evidence" value="ECO:0007669"/>
    <property type="project" value="InterPro"/>
</dbReference>
<sequence length="449" mass="47220">MNAIAPVGRSLAPFEARLDGIEDPIRHAAVGELRRVGLPGPRVEAWRYTHLRPLAGHEFREAAASFDADLVGRALDESLPRDGLLASTPRLVLVNGRFAPELSSPANGVALPEGVTFERFLASPEFDALATPEREPLVALNTALAVDGVCLSVAEGVAAGRIVLVSVAFAGDEAASFHPRHSVSLGAGASLELIELAVSSGSGAGAATYFHNPVLTCDVGEGAKLTHVKVQKEAAGATHLATVYANIATRGAYDSFTLGLGADLARHEVHARLSGAKAAVHVNGAQLLGEKQVGDITSVITHAAPDCISRQTIRNVLTDHARGVFQGKVHVHQIAQKTDGYQMNQALLLSPHAEIDAKPELEIYADDVKCSHGATVGALDDEQLFYLRSRGVPEAQARRILVEAFLLEVLDLHEDEAGRALLDTALGAALSLRIGRLQGAGQDAGEASE</sequence>
<dbReference type="AlphaFoldDB" id="A0A511X602"/>
<comment type="similarity">
    <text evidence="1">Belongs to the iron-sulfur cluster assembly SufBD family.</text>
</comment>
<feature type="domain" description="SUF system FeS cluster assembly SufBD N-terminal" evidence="3">
    <location>
        <begin position="25"/>
        <end position="163"/>
    </location>
</feature>
<dbReference type="EMBL" id="BJYF01000001">
    <property type="protein sequence ID" value="GEN58376.1"/>
    <property type="molecule type" value="Genomic_DNA"/>
</dbReference>
<evidence type="ECO:0000259" key="2">
    <source>
        <dbReference type="Pfam" id="PF01458"/>
    </source>
</evidence>
<dbReference type="InterPro" id="IPR000825">
    <property type="entry name" value="SUF_FeS_clus_asmbl_SufBD_core"/>
</dbReference>
<dbReference type="Pfam" id="PF19295">
    <property type="entry name" value="SufBD_N"/>
    <property type="match status" value="1"/>
</dbReference>
<comment type="caution">
    <text evidence="4">The sequence shown here is derived from an EMBL/GenBank/DDBJ whole genome shotgun (WGS) entry which is preliminary data.</text>
</comment>
<evidence type="ECO:0000259" key="3">
    <source>
        <dbReference type="Pfam" id="PF19295"/>
    </source>
</evidence>
<dbReference type="InterPro" id="IPR037284">
    <property type="entry name" value="SUF_FeS_clus_asmbl_SufBD_sf"/>
</dbReference>
<dbReference type="RefSeq" id="WP_051291792.1">
    <property type="nucleotide sequence ID" value="NZ_AUBI01000001.1"/>
</dbReference>
<dbReference type="Pfam" id="PF01458">
    <property type="entry name" value="SUFBD_core"/>
    <property type="match status" value="1"/>
</dbReference>
<dbReference type="InterPro" id="IPR011542">
    <property type="entry name" value="SUF_FeS_clus_asmbl_SufD"/>
</dbReference>
<name>A0A511X602_9PROT</name>
<dbReference type="STRING" id="1120919.GCA_000429165_00265"/>
<accession>A0A511X602</accession>
<dbReference type="PANTHER" id="PTHR43575">
    <property type="entry name" value="PROTEIN ABCI7, CHLOROPLASTIC"/>
    <property type="match status" value="1"/>
</dbReference>